<dbReference type="EMBL" id="JAHLQI010000003">
    <property type="protein sequence ID" value="MBU5490467.1"/>
    <property type="molecule type" value="Genomic_DNA"/>
</dbReference>
<keyword evidence="4" id="KW-1185">Reference proteome</keyword>
<organism evidence="3 4">
    <name type="scientific">Butyricicoccus intestinisimiae</name>
    <dbReference type="NCBI Taxonomy" id="2841509"/>
    <lineage>
        <taxon>Bacteria</taxon>
        <taxon>Bacillati</taxon>
        <taxon>Bacillota</taxon>
        <taxon>Clostridia</taxon>
        <taxon>Eubacteriales</taxon>
        <taxon>Butyricicoccaceae</taxon>
        <taxon>Butyricicoccus</taxon>
    </lineage>
</organism>
<keyword evidence="1" id="KW-1133">Transmembrane helix</keyword>
<feature type="signal peptide" evidence="2">
    <location>
        <begin position="1"/>
        <end position="22"/>
    </location>
</feature>
<feature type="transmembrane region" description="Helical" evidence="1">
    <location>
        <begin position="179"/>
        <end position="198"/>
    </location>
</feature>
<evidence type="ECO:0000313" key="4">
    <source>
        <dbReference type="Proteomes" id="UP000783588"/>
    </source>
</evidence>
<name>A0ABS6ESC1_9FIRM</name>
<keyword evidence="2" id="KW-0732">Signal</keyword>
<feature type="transmembrane region" description="Helical" evidence="1">
    <location>
        <begin position="210"/>
        <end position="230"/>
    </location>
</feature>
<evidence type="ECO:0000256" key="2">
    <source>
        <dbReference type="SAM" id="SignalP"/>
    </source>
</evidence>
<feature type="transmembrane region" description="Helical" evidence="1">
    <location>
        <begin position="59"/>
        <end position="77"/>
    </location>
</feature>
<evidence type="ECO:0000313" key="3">
    <source>
        <dbReference type="EMBL" id="MBU5490467.1"/>
    </source>
</evidence>
<gene>
    <name evidence="3" type="ORF">KQI75_07520</name>
</gene>
<comment type="caution">
    <text evidence="3">The sequence shown here is derived from an EMBL/GenBank/DDBJ whole genome shotgun (WGS) entry which is preliminary data.</text>
</comment>
<sequence>MSKKMYALVVALISILSASQVAQSPVLRQSAYSIHDAYALALSNPVQMYACGYGSQWNSFSYCYLAMLILAGVFVYSNSYAYPEGFRTLSILRFGSERSYWIHTMRRNGKYVAFASTVPLLCVFAANAIYTVKHGLGAVKFVPYDCFPIVYILLWVKLLAFLTMLIVFAEVFSQTISRAGIIGILVVVTVILFSIDLLQQQSALLAIGSWQQQLIAILVFVVVQAALLIYGTRRPLKI</sequence>
<feature type="transmembrane region" description="Helical" evidence="1">
    <location>
        <begin position="111"/>
        <end position="130"/>
    </location>
</feature>
<evidence type="ECO:0000256" key="1">
    <source>
        <dbReference type="SAM" id="Phobius"/>
    </source>
</evidence>
<dbReference type="RefSeq" id="WP_216470122.1">
    <property type="nucleotide sequence ID" value="NZ_JAHLQI010000003.1"/>
</dbReference>
<dbReference type="Proteomes" id="UP000783588">
    <property type="component" value="Unassembled WGS sequence"/>
</dbReference>
<reference evidence="3 4" key="1">
    <citation type="submission" date="2021-06" db="EMBL/GenBank/DDBJ databases">
        <authorList>
            <person name="Sun Q."/>
            <person name="Li D."/>
        </authorList>
    </citation>
    <scope>NUCLEOTIDE SEQUENCE [LARGE SCALE GENOMIC DNA]</scope>
    <source>
        <strain evidence="3 4">MSJd-7</strain>
    </source>
</reference>
<feature type="chain" id="PRO_5046465172" description="ABC transporter permease" evidence="2">
    <location>
        <begin position="23"/>
        <end position="238"/>
    </location>
</feature>
<feature type="transmembrane region" description="Helical" evidence="1">
    <location>
        <begin position="150"/>
        <end position="172"/>
    </location>
</feature>
<protein>
    <recommendedName>
        <fullName evidence="5">ABC transporter permease</fullName>
    </recommendedName>
</protein>
<proteinExistence type="predicted"/>
<accession>A0ABS6ESC1</accession>
<keyword evidence="1" id="KW-0812">Transmembrane</keyword>
<evidence type="ECO:0008006" key="5">
    <source>
        <dbReference type="Google" id="ProtNLM"/>
    </source>
</evidence>
<keyword evidence="1" id="KW-0472">Membrane</keyword>